<name>A0ACD4DB63_9NOCA</name>
<evidence type="ECO:0000313" key="1">
    <source>
        <dbReference type="EMBL" id="UYP17170.1"/>
    </source>
</evidence>
<proteinExistence type="predicted"/>
<gene>
    <name evidence="1" type="ORF">OED52_10515</name>
</gene>
<keyword evidence="2" id="KW-1185">Reference proteome</keyword>
<dbReference type="Proteomes" id="UP001156484">
    <property type="component" value="Chromosome"/>
</dbReference>
<organism evidence="1 2">
    <name type="scientific">Rhodococcus sacchari</name>
    <dbReference type="NCBI Taxonomy" id="2962047"/>
    <lineage>
        <taxon>Bacteria</taxon>
        <taxon>Bacillati</taxon>
        <taxon>Actinomycetota</taxon>
        <taxon>Actinomycetes</taxon>
        <taxon>Mycobacteriales</taxon>
        <taxon>Nocardiaceae</taxon>
        <taxon>Rhodococcus</taxon>
    </lineage>
</organism>
<sequence>MRARTIPSVDLDSYQRAARLVLNHHLITRSYPDRTALSLVRRWATELREDLLTVFGYRLEVTETTARLFTVVDRLDAGAGTVTTTDRPFDRRRYAYLALVLAALGRGSSQITLSELAEHVASEASRVEGVELDTERAADRYAFVDAVTWLATRGAITLADGDTDGWAHDPGSGEALFDIDRAVVTALFRPSRALQHLDSVRGLLTGPGVPRTDTAEIRRRVRRALVQRPVVYADELDDEEALQLALPRTTDEVELLTGLVCERRAEGVALVDTAGRLSDVRFPSTGTVAQVALLLAVEICDRVLDPDAAAPERRPLPGDRHDALVAAVDAAIPRATVFAPLAAGAPAPEDAPESTRTPDRCPLLDDAWLAGTIGRLVDAYGRTFAAQWQADPAGLADAAIELLDRLRLVARVPGGVLALPAIARYRGATVSVREKDPQIDLFPDTPAPAAAAGPRSDPTDPITTEMS</sequence>
<accession>A0ACD4DB63</accession>
<protein>
    <submittedName>
        <fullName evidence="1">TIGR02678 family protein</fullName>
    </submittedName>
</protein>
<dbReference type="EMBL" id="CP107551">
    <property type="protein sequence ID" value="UYP17170.1"/>
    <property type="molecule type" value="Genomic_DNA"/>
</dbReference>
<reference evidence="1" key="1">
    <citation type="submission" date="2022-10" db="EMBL/GenBank/DDBJ databases">
        <title>Rhodococcus ferula Z13 complete genome.</title>
        <authorList>
            <person name="Long X."/>
            <person name="Zang M."/>
        </authorList>
    </citation>
    <scope>NUCLEOTIDE SEQUENCE</scope>
    <source>
        <strain evidence="1">Z13</strain>
    </source>
</reference>
<evidence type="ECO:0000313" key="2">
    <source>
        <dbReference type="Proteomes" id="UP001156484"/>
    </source>
</evidence>